<reference evidence="2 3" key="1">
    <citation type="submission" date="2019-11" db="EMBL/GenBank/DDBJ databases">
        <title>Pseudooceanicola pacifica sp. nov., isolated from deep-sea sediment of the Pacific Ocean.</title>
        <authorList>
            <person name="Lyu L."/>
        </authorList>
    </citation>
    <scope>NUCLEOTIDE SEQUENCE [LARGE SCALE GENOMIC DNA]</scope>
    <source>
        <strain evidence="2 3">216_PA32_1</strain>
    </source>
</reference>
<dbReference type="Gene3D" id="3.40.1350.10">
    <property type="match status" value="1"/>
</dbReference>
<keyword evidence="3" id="KW-1185">Reference proteome</keyword>
<dbReference type="InterPro" id="IPR011856">
    <property type="entry name" value="tRNA_endonuc-like_dom_sf"/>
</dbReference>
<keyword evidence="2" id="KW-0540">Nuclease</keyword>
<dbReference type="GO" id="GO:0015666">
    <property type="term" value="F:restriction endodeoxyribonuclease activity"/>
    <property type="evidence" value="ECO:0007669"/>
    <property type="project" value="TreeGrafter"/>
</dbReference>
<dbReference type="AlphaFoldDB" id="A0A844W098"/>
<dbReference type="Proteomes" id="UP000443843">
    <property type="component" value="Unassembled WGS sequence"/>
</dbReference>
<dbReference type="SUPFAM" id="SSF52980">
    <property type="entry name" value="Restriction endonuclease-like"/>
    <property type="match status" value="1"/>
</dbReference>
<evidence type="ECO:0000259" key="1">
    <source>
        <dbReference type="Pfam" id="PF04471"/>
    </source>
</evidence>
<dbReference type="PANTHER" id="PTHR30015:SF7">
    <property type="entry name" value="TYPE IV METHYL-DIRECTED RESTRICTION ENZYME ECOKMRR"/>
    <property type="match status" value="1"/>
</dbReference>
<sequence length="572" mass="63936">MSVSVFFRTRFGKQIVHGPLQVKWSARGDRILPYYVDVRHLGLNLHKELSAPEVEILQNKIDTLLASWDTKFEAAQQKQDLQKGRELAEETAIDAEAAREELRNVLMHTLGINDEVDWDSLKSRESYIRQPFGERAPAAPQLVPLPDSPKIGFFDKLFGKSRQIQERHNQATQVAVESRTRRQKEHAAALESWQMRKQQWKQHQELEAVAFDKRQAAANALVDDLRNRWRVGEPEAIVEHAALVLDSSSYNEVVPRNHDLSFDPESKTLLVEFELPDPEALPLTKSVRFVAKTGELKESKISQKEARDLYDDLCYQICLRTIHELFEADTLGYISTIVFNGVTDTVNKATGQNVRSVIMSVMVDRPTFEAIELSRVDPKTCFKTLKGVSASSLAGLAPIPPIMSISKEDRRFIDSQDVSLDDAGTTNLAAMNWEEFEHLVRQIFEREFASRGGEVKVTQSSSDGGVDAVAFDPDPISGGKIVIQAKRYTKTVGVSAVRDLYGTVMNEGASKGILVTTADFGPDAHKFASGKPITLMSGANLLFLLEKHGTRAKIDLESARKELGLSIKAPRI</sequence>
<dbReference type="Pfam" id="PF04471">
    <property type="entry name" value="Mrr_cat"/>
    <property type="match status" value="1"/>
</dbReference>
<accession>A0A844W098</accession>
<dbReference type="EMBL" id="WNXQ01000002">
    <property type="protein sequence ID" value="MWB77137.1"/>
    <property type="molecule type" value="Genomic_DNA"/>
</dbReference>
<dbReference type="InterPro" id="IPR007560">
    <property type="entry name" value="Restrct_endonuc_IV_Mrr"/>
</dbReference>
<feature type="domain" description="Restriction endonuclease type IV Mrr" evidence="1">
    <location>
        <begin position="429"/>
        <end position="542"/>
    </location>
</feature>
<comment type="caution">
    <text evidence="2">The sequence shown here is derived from an EMBL/GenBank/DDBJ whole genome shotgun (WGS) entry which is preliminary data.</text>
</comment>
<dbReference type="InterPro" id="IPR011335">
    <property type="entry name" value="Restrct_endonuc-II-like"/>
</dbReference>
<keyword evidence="2" id="KW-0255">Endonuclease</keyword>
<organism evidence="2 3">
    <name type="scientific">Pseudooceanicola pacificus</name>
    <dbReference type="NCBI Taxonomy" id="2676438"/>
    <lineage>
        <taxon>Bacteria</taxon>
        <taxon>Pseudomonadati</taxon>
        <taxon>Pseudomonadota</taxon>
        <taxon>Alphaproteobacteria</taxon>
        <taxon>Rhodobacterales</taxon>
        <taxon>Paracoccaceae</taxon>
        <taxon>Pseudooceanicola</taxon>
    </lineage>
</organism>
<evidence type="ECO:0000313" key="3">
    <source>
        <dbReference type="Proteomes" id="UP000443843"/>
    </source>
</evidence>
<evidence type="ECO:0000313" key="2">
    <source>
        <dbReference type="EMBL" id="MWB77137.1"/>
    </source>
</evidence>
<name>A0A844W098_9RHOB</name>
<gene>
    <name evidence="2" type="ORF">GLS40_03780</name>
</gene>
<dbReference type="InterPro" id="IPR052906">
    <property type="entry name" value="Type_IV_Methyl-Rstrct_Enzyme"/>
</dbReference>
<dbReference type="GO" id="GO:0003677">
    <property type="term" value="F:DNA binding"/>
    <property type="evidence" value="ECO:0007669"/>
    <property type="project" value="InterPro"/>
</dbReference>
<dbReference type="GO" id="GO:0009307">
    <property type="term" value="P:DNA restriction-modification system"/>
    <property type="evidence" value="ECO:0007669"/>
    <property type="project" value="InterPro"/>
</dbReference>
<proteinExistence type="predicted"/>
<keyword evidence="2" id="KW-0378">Hydrolase</keyword>
<protein>
    <submittedName>
        <fullName evidence="2">Restriction endonuclease</fullName>
    </submittedName>
</protein>
<dbReference type="PANTHER" id="PTHR30015">
    <property type="entry name" value="MRR RESTRICTION SYSTEM PROTEIN"/>
    <property type="match status" value="1"/>
</dbReference>